<dbReference type="AlphaFoldDB" id="A0A9W4X4I7"/>
<gene>
    <name evidence="1" type="ORF">FWILDA_LOCUS19985</name>
</gene>
<organism evidence="1 2">
    <name type="scientific">Funneliformis geosporum</name>
    <dbReference type="NCBI Taxonomy" id="1117311"/>
    <lineage>
        <taxon>Eukaryota</taxon>
        <taxon>Fungi</taxon>
        <taxon>Fungi incertae sedis</taxon>
        <taxon>Mucoromycota</taxon>
        <taxon>Glomeromycotina</taxon>
        <taxon>Glomeromycetes</taxon>
        <taxon>Glomerales</taxon>
        <taxon>Glomeraceae</taxon>
        <taxon>Funneliformis</taxon>
    </lineage>
</organism>
<dbReference type="Proteomes" id="UP001153678">
    <property type="component" value="Unassembled WGS sequence"/>
</dbReference>
<feature type="non-terminal residue" evidence="1">
    <location>
        <position position="144"/>
    </location>
</feature>
<evidence type="ECO:0000313" key="1">
    <source>
        <dbReference type="EMBL" id="CAI2201276.1"/>
    </source>
</evidence>
<accession>A0A9W4X4I7</accession>
<evidence type="ECO:0000313" key="2">
    <source>
        <dbReference type="Proteomes" id="UP001153678"/>
    </source>
</evidence>
<dbReference type="EMBL" id="CAMKVN010027068">
    <property type="protein sequence ID" value="CAI2201276.1"/>
    <property type="molecule type" value="Genomic_DNA"/>
</dbReference>
<proteinExistence type="predicted"/>
<reference evidence="1" key="1">
    <citation type="submission" date="2022-08" db="EMBL/GenBank/DDBJ databases">
        <authorList>
            <person name="Kallberg Y."/>
            <person name="Tangrot J."/>
            <person name="Rosling A."/>
        </authorList>
    </citation>
    <scope>NUCLEOTIDE SEQUENCE</scope>
    <source>
        <strain evidence="1">Wild A</strain>
    </source>
</reference>
<protein>
    <submittedName>
        <fullName evidence="1">3420_t:CDS:1</fullName>
    </submittedName>
</protein>
<comment type="caution">
    <text evidence="1">The sequence shown here is derived from an EMBL/GenBank/DDBJ whole genome shotgun (WGS) entry which is preliminary data.</text>
</comment>
<sequence>IERLKELINKPPLTLTDENIQAELVRSQELIIKLEKELAASNLGEPIENIIQIDEKLLHENETLKVNLNKQVNNYQELAQERNKLVFQEIKNINVEKLREVLPQVSREVIEKHLASAQNYTELASARNNLLVESIKSSKQEVPM</sequence>
<feature type="non-terminal residue" evidence="1">
    <location>
        <position position="1"/>
    </location>
</feature>
<keyword evidence="2" id="KW-1185">Reference proteome</keyword>
<name>A0A9W4X4I7_9GLOM</name>